<feature type="binding site" evidence="8">
    <location>
        <position position="131"/>
    </location>
    <ligand>
        <name>ATP</name>
        <dbReference type="ChEBI" id="CHEBI:30616"/>
    </ligand>
</feature>
<dbReference type="PANTHER" id="PTHR32057:SF14">
    <property type="entry name" value="PROTEIN ADENYLYLTRANSFERASE SELO, MITOCHONDRIAL"/>
    <property type="match status" value="1"/>
</dbReference>
<comment type="catalytic activity">
    <reaction evidence="8">
        <text>L-threonyl-[protein] + ATP = 3-O-(5'-adenylyl)-L-threonyl-[protein] + diphosphate</text>
        <dbReference type="Rhea" id="RHEA:54292"/>
        <dbReference type="Rhea" id="RHEA-COMP:11060"/>
        <dbReference type="Rhea" id="RHEA-COMP:13847"/>
        <dbReference type="ChEBI" id="CHEBI:30013"/>
        <dbReference type="ChEBI" id="CHEBI:30616"/>
        <dbReference type="ChEBI" id="CHEBI:33019"/>
        <dbReference type="ChEBI" id="CHEBI:138113"/>
        <dbReference type="EC" id="2.7.7.108"/>
    </reaction>
</comment>
<feature type="binding site" evidence="8">
    <location>
        <position position="268"/>
    </location>
    <ligand>
        <name>ATP</name>
        <dbReference type="ChEBI" id="CHEBI:30616"/>
    </ligand>
</feature>
<evidence type="ECO:0000313" key="9">
    <source>
        <dbReference type="EMBL" id="MBD2858357.1"/>
    </source>
</evidence>
<comment type="catalytic activity">
    <reaction evidence="8">
        <text>L-histidyl-[protein] + UTP = N(tele)-(5'-uridylyl)-L-histidyl-[protein] + diphosphate</text>
        <dbReference type="Rhea" id="RHEA:83891"/>
        <dbReference type="Rhea" id="RHEA-COMP:9745"/>
        <dbReference type="Rhea" id="RHEA-COMP:20239"/>
        <dbReference type="ChEBI" id="CHEBI:29979"/>
        <dbReference type="ChEBI" id="CHEBI:33019"/>
        <dbReference type="ChEBI" id="CHEBI:46398"/>
        <dbReference type="ChEBI" id="CHEBI:233474"/>
    </reaction>
</comment>
<evidence type="ECO:0000256" key="5">
    <source>
        <dbReference type="ARBA" id="ARBA00022741"/>
    </source>
</evidence>
<evidence type="ECO:0000313" key="10">
    <source>
        <dbReference type="Proteomes" id="UP000610558"/>
    </source>
</evidence>
<evidence type="ECO:0000256" key="1">
    <source>
        <dbReference type="ARBA" id="ARBA00009747"/>
    </source>
</evidence>
<dbReference type="GO" id="GO:0000287">
    <property type="term" value="F:magnesium ion binding"/>
    <property type="evidence" value="ECO:0007669"/>
    <property type="project" value="UniProtKB-UniRule"/>
</dbReference>
<name>A0A927C1W6_9GAMM</name>
<dbReference type="Proteomes" id="UP000610558">
    <property type="component" value="Unassembled WGS sequence"/>
</dbReference>
<keyword evidence="7 8" id="KW-0460">Magnesium</keyword>
<feature type="binding site" evidence="8">
    <location>
        <position position="130"/>
    </location>
    <ligand>
        <name>ATP</name>
        <dbReference type="ChEBI" id="CHEBI:30616"/>
    </ligand>
</feature>
<feature type="binding site" evidence="8">
    <location>
        <position position="98"/>
    </location>
    <ligand>
        <name>ATP</name>
        <dbReference type="ChEBI" id="CHEBI:30616"/>
    </ligand>
</feature>
<evidence type="ECO:0000256" key="6">
    <source>
        <dbReference type="ARBA" id="ARBA00022840"/>
    </source>
</evidence>
<feature type="binding site" evidence="8">
    <location>
        <position position="118"/>
    </location>
    <ligand>
        <name>ATP</name>
        <dbReference type="ChEBI" id="CHEBI:30616"/>
    </ligand>
</feature>
<evidence type="ECO:0000256" key="8">
    <source>
        <dbReference type="HAMAP-Rule" id="MF_00692"/>
    </source>
</evidence>
<feature type="active site" description="Proton acceptor" evidence="8">
    <location>
        <position position="258"/>
    </location>
</feature>
<feature type="binding site" evidence="8">
    <location>
        <position position="97"/>
    </location>
    <ligand>
        <name>ATP</name>
        <dbReference type="ChEBI" id="CHEBI:30616"/>
    </ligand>
</feature>
<reference evidence="9" key="1">
    <citation type="submission" date="2020-09" db="EMBL/GenBank/DDBJ databases">
        <authorList>
            <person name="Yoon J.-W."/>
        </authorList>
    </citation>
    <scope>NUCLEOTIDE SEQUENCE</scope>
    <source>
        <strain evidence="9">KMU-158</strain>
    </source>
</reference>
<keyword evidence="10" id="KW-1185">Reference proteome</keyword>
<dbReference type="HAMAP" id="MF_00692">
    <property type="entry name" value="SelO"/>
    <property type="match status" value="1"/>
</dbReference>
<keyword evidence="8" id="KW-0464">Manganese</keyword>
<dbReference type="GO" id="GO:0005524">
    <property type="term" value="F:ATP binding"/>
    <property type="evidence" value="ECO:0007669"/>
    <property type="project" value="UniProtKB-UniRule"/>
</dbReference>
<comment type="function">
    <text evidence="8">Nucleotidyltransferase involved in the post-translational modification of proteins. It can catalyze the addition of adenosine monophosphate (AMP) or uridine monophosphate (UMP) to a protein, resulting in modifications known as AMPylation and UMPylation.</text>
</comment>
<organism evidence="9 10">
    <name type="scientific">Spongiibacter pelagi</name>
    <dbReference type="NCBI Taxonomy" id="2760804"/>
    <lineage>
        <taxon>Bacteria</taxon>
        <taxon>Pseudomonadati</taxon>
        <taxon>Pseudomonadota</taxon>
        <taxon>Gammaproteobacteria</taxon>
        <taxon>Cellvibrionales</taxon>
        <taxon>Spongiibacteraceae</taxon>
        <taxon>Spongiibacter</taxon>
    </lineage>
</organism>
<comment type="catalytic activity">
    <reaction evidence="8">
        <text>L-tyrosyl-[protein] + ATP = O-(5'-adenylyl)-L-tyrosyl-[protein] + diphosphate</text>
        <dbReference type="Rhea" id="RHEA:54288"/>
        <dbReference type="Rhea" id="RHEA-COMP:10136"/>
        <dbReference type="Rhea" id="RHEA-COMP:13846"/>
        <dbReference type="ChEBI" id="CHEBI:30616"/>
        <dbReference type="ChEBI" id="CHEBI:33019"/>
        <dbReference type="ChEBI" id="CHEBI:46858"/>
        <dbReference type="ChEBI" id="CHEBI:83624"/>
        <dbReference type="EC" id="2.7.7.108"/>
    </reaction>
</comment>
<feature type="binding site" evidence="8">
    <location>
        <position position="268"/>
    </location>
    <ligand>
        <name>Mg(2+)</name>
        <dbReference type="ChEBI" id="CHEBI:18420"/>
    </ligand>
</feature>
<accession>A0A927C1W6</accession>
<sequence length="505" mass="56359">MRSTTTPELTVFKFDNSYAQLGENFSHSQTAMPVPAPKMIRFNSTLAQQLGASADALSDSEWAQILAGNQVPTGANPIATVYAGHQFGNWNPQLGDGRALLIGEILTPQGERFDLQLKGSGPTPFSRSGDGKSPLGPVLREYILSEAMARLGVPTTRALAAVSTGESVYRERGPLPGAILTRIASSHLRVGTVQYFYSQQDLAALKTLVDYILQRHFPEQQHADSPALALLEQVIAKQAELIARWQGIGFIHGVMNTDNMLLCGETIDYGPCAFMDTYHPGTVFSSIDHNGRYAFGNQPAIANWNLVQLAQALLPLIDEDENRGAELAQAAINQFPHAFFKAYHRVMANKLGIENFSSDDEALYTDFLNLLEVENADFTLAFRKLADLADENRTLEKNAPEKIGELFQFSEAFTPWLTNWRQRLANETQSAQDRQQQMYLANPVFIPRNHLVEEAINQAYQHNDLSFFQQLVDVLEQPFTYKSALRRYALPPREEERVERTFCGT</sequence>
<dbReference type="SUPFAM" id="SSF56112">
    <property type="entry name" value="Protein kinase-like (PK-like)"/>
    <property type="match status" value="1"/>
</dbReference>
<dbReference type="EC" id="2.7.7.-" evidence="8"/>
<evidence type="ECO:0000256" key="3">
    <source>
        <dbReference type="ARBA" id="ARBA00022695"/>
    </source>
</evidence>
<protein>
    <recommendedName>
        <fullName evidence="8">Protein nucleotidyltransferase YdiU</fullName>
        <ecNumber evidence="8">2.7.7.-</ecNumber>
    </recommendedName>
    <alternativeName>
        <fullName evidence="8">Protein adenylyltransferase YdiU</fullName>
        <ecNumber evidence="8">2.7.7.108</ecNumber>
    </alternativeName>
    <alternativeName>
        <fullName evidence="8">Protein uridylyltransferase YdiU</fullName>
        <ecNumber evidence="8">2.7.7.-</ecNumber>
    </alternativeName>
</protein>
<keyword evidence="6 8" id="KW-0067">ATP-binding</keyword>
<keyword evidence="4 8" id="KW-0479">Metal-binding</keyword>
<keyword evidence="5 8" id="KW-0547">Nucleotide-binding</keyword>
<comment type="cofactor">
    <cofactor evidence="8">
        <name>Mg(2+)</name>
        <dbReference type="ChEBI" id="CHEBI:18420"/>
    </cofactor>
    <cofactor evidence="8">
        <name>Mn(2+)</name>
        <dbReference type="ChEBI" id="CHEBI:29035"/>
    </cofactor>
</comment>
<dbReference type="PANTHER" id="PTHR32057">
    <property type="entry name" value="PROTEIN ADENYLYLTRANSFERASE SELO, MITOCHONDRIAL"/>
    <property type="match status" value="1"/>
</dbReference>
<dbReference type="NCBIfam" id="NF000658">
    <property type="entry name" value="PRK00029.1"/>
    <property type="match status" value="1"/>
</dbReference>
<feature type="binding site" evidence="8">
    <location>
        <position position="259"/>
    </location>
    <ligand>
        <name>Mg(2+)</name>
        <dbReference type="ChEBI" id="CHEBI:18420"/>
    </ligand>
</feature>
<comment type="catalytic activity">
    <reaction evidence="8">
        <text>L-tyrosyl-[protein] + UTP = O-(5'-uridylyl)-L-tyrosyl-[protein] + diphosphate</text>
        <dbReference type="Rhea" id="RHEA:83887"/>
        <dbReference type="Rhea" id="RHEA-COMP:10136"/>
        <dbReference type="Rhea" id="RHEA-COMP:20238"/>
        <dbReference type="ChEBI" id="CHEBI:33019"/>
        <dbReference type="ChEBI" id="CHEBI:46398"/>
        <dbReference type="ChEBI" id="CHEBI:46858"/>
        <dbReference type="ChEBI" id="CHEBI:90602"/>
    </reaction>
</comment>
<gene>
    <name evidence="8" type="primary">ydiU</name>
    <name evidence="8" type="synonym">selO</name>
    <name evidence="9" type="ORF">IB286_04985</name>
</gene>
<comment type="similarity">
    <text evidence="1 8">Belongs to the SELO family.</text>
</comment>
<dbReference type="AlphaFoldDB" id="A0A927C1W6"/>
<keyword evidence="2 8" id="KW-0808">Transferase</keyword>
<keyword evidence="3 8" id="KW-0548">Nucleotidyltransferase</keyword>
<feature type="binding site" evidence="8">
    <location>
        <position position="189"/>
    </location>
    <ligand>
        <name>ATP</name>
        <dbReference type="ChEBI" id="CHEBI:30616"/>
    </ligand>
</feature>
<evidence type="ECO:0000256" key="7">
    <source>
        <dbReference type="ARBA" id="ARBA00022842"/>
    </source>
</evidence>
<dbReference type="EC" id="2.7.7.108" evidence="8"/>
<evidence type="ECO:0000256" key="4">
    <source>
        <dbReference type="ARBA" id="ARBA00022723"/>
    </source>
</evidence>
<dbReference type="InterPro" id="IPR011009">
    <property type="entry name" value="Kinase-like_dom_sf"/>
</dbReference>
<dbReference type="Pfam" id="PF02696">
    <property type="entry name" value="SelO"/>
    <property type="match status" value="1"/>
</dbReference>
<dbReference type="GO" id="GO:0070733">
    <property type="term" value="F:AMPylase activity"/>
    <property type="evidence" value="ECO:0007669"/>
    <property type="project" value="UniProtKB-EC"/>
</dbReference>
<comment type="caution">
    <text evidence="9">The sequence shown here is derived from an EMBL/GenBank/DDBJ whole genome shotgun (WGS) entry which is preliminary data.</text>
</comment>
<proteinExistence type="inferred from homology"/>
<evidence type="ECO:0000256" key="2">
    <source>
        <dbReference type="ARBA" id="ARBA00022679"/>
    </source>
</evidence>
<dbReference type="InterPro" id="IPR003846">
    <property type="entry name" value="SelO"/>
</dbReference>
<comment type="catalytic activity">
    <reaction evidence="8">
        <text>L-seryl-[protein] + UTP = O-(5'-uridylyl)-L-seryl-[protein] + diphosphate</text>
        <dbReference type="Rhea" id="RHEA:64604"/>
        <dbReference type="Rhea" id="RHEA-COMP:9863"/>
        <dbReference type="Rhea" id="RHEA-COMP:16635"/>
        <dbReference type="ChEBI" id="CHEBI:29999"/>
        <dbReference type="ChEBI" id="CHEBI:33019"/>
        <dbReference type="ChEBI" id="CHEBI:46398"/>
        <dbReference type="ChEBI" id="CHEBI:156051"/>
    </reaction>
</comment>
<comment type="catalytic activity">
    <reaction evidence="8">
        <text>L-seryl-[protein] + ATP = 3-O-(5'-adenylyl)-L-seryl-[protein] + diphosphate</text>
        <dbReference type="Rhea" id="RHEA:58120"/>
        <dbReference type="Rhea" id="RHEA-COMP:9863"/>
        <dbReference type="Rhea" id="RHEA-COMP:15073"/>
        <dbReference type="ChEBI" id="CHEBI:29999"/>
        <dbReference type="ChEBI" id="CHEBI:30616"/>
        <dbReference type="ChEBI" id="CHEBI:33019"/>
        <dbReference type="ChEBI" id="CHEBI:142516"/>
        <dbReference type="EC" id="2.7.7.108"/>
    </reaction>
</comment>
<dbReference type="GO" id="GO:0030145">
    <property type="term" value="F:manganese ion binding"/>
    <property type="evidence" value="ECO:0007669"/>
    <property type="project" value="UniProtKB-UniRule"/>
</dbReference>
<feature type="binding site" evidence="8">
    <location>
        <position position="182"/>
    </location>
    <ligand>
        <name>ATP</name>
        <dbReference type="ChEBI" id="CHEBI:30616"/>
    </ligand>
</feature>
<dbReference type="EMBL" id="JACXLD010000002">
    <property type="protein sequence ID" value="MBD2858357.1"/>
    <property type="molecule type" value="Genomic_DNA"/>
</dbReference>
<feature type="binding site" evidence="8">
    <location>
        <position position="95"/>
    </location>
    <ligand>
        <name>ATP</name>
        <dbReference type="ChEBI" id="CHEBI:30616"/>
    </ligand>
</feature>